<sequence>MTDPETFLHEVSETTARLREELGQSSVELKPAEFASVVVDPLESAIRDTVCMLQDHAVFLAESGLSEDQKAGVRFLGEKLNSHLNHLLAAQLDVVCKGSSQEYTSAAKRLLSKLLGEGRISISEARSALGPFIV</sequence>
<evidence type="ECO:0000313" key="1">
    <source>
        <dbReference type="EMBL" id="MVF50595.1"/>
    </source>
</evidence>
<dbReference type="AlphaFoldDB" id="A0A7X3F3J9"/>
<accession>A0A7X3F3J9</accession>
<gene>
    <name evidence="1" type="ORF">F9Z43_14975</name>
</gene>
<evidence type="ECO:0000313" key="2">
    <source>
        <dbReference type="Proteomes" id="UP000440965"/>
    </source>
</evidence>
<protein>
    <submittedName>
        <fullName evidence="1">Uncharacterized protein</fullName>
    </submittedName>
</protein>
<proteinExistence type="predicted"/>
<reference evidence="1 2" key="1">
    <citation type="submission" date="2019-10" db="EMBL/GenBank/DDBJ databases">
        <title>XDR Pseudomonas monteilii producing IMP-16 from LCR.</title>
        <authorList>
            <person name="Ballaben A."/>
            <person name="Doi Y."/>
        </authorList>
    </citation>
    <scope>NUCLEOTIDE SEQUENCE [LARGE SCALE GENOMIC DNA]</scope>
    <source>
        <strain evidence="1 2">597/14</strain>
    </source>
</reference>
<dbReference type="EMBL" id="WEIK01000012">
    <property type="protein sequence ID" value="MVF50595.1"/>
    <property type="molecule type" value="Genomic_DNA"/>
</dbReference>
<dbReference type="RefSeq" id="WP_156867527.1">
    <property type="nucleotide sequence ID" value="NZ_WEIK01000012.1"/>
</dbReference>
<comment type="caution">
    <text evidence="1">The sequence shown here is derived from an EMBL/GenBank/DDBJ whole genome shotgun (WGS) entry which is preliminary data.</text>
</comment>
<name>A0A7X3F3J9_9PSED</name>
<organism evidence="1 2">
    <name type="scientific">Pseudomonas monteilii</name>
    <dbReference type="NCBI Taxonomy" id="76759"/>
    <lineage>
        <taxon>Bacteria</taxon>
        <taxon>Pseudomonadati</taxon>
        <taxon>Pseudomonadota</taxon>
        <taxon>Gammaproteobacteria</taxon>
        <taxon>Pseudomonadales</taxon>
        <taxon>Pseudomonadaceae</taxon>
        <taxon>Pseudomonas</taxon>
    </lineage>
</organism>
<dbReference type="Proteomes" id="UP000440965">
    <property type="component" value="Unassembled WGS sequence"/>
</dbReference>